<evidence type="ECO:0000256" key="5">
    <source>
        <dbReference type="SAM" id="MobiDB-lite"/>
    </source>
</evidence>
<dbReference type="Pfam" id="PF01536">
    <property type="entry name" value="SAM_decarbox"/>
    <property type="match status" value="1"/>
</dbReference>
<accession>A0A4D6LF53</accession>
<reference evidence="6 7" key="1">
    <citation type="submission" date="2019-04" db="EMBL/GenBank/DDBJ databases">
        <title>An improved genome assembly and genetic linkage map for asparagus bean, Vigna unguiculata ssp. sesquipedialis.</title>
        <authorList>
            <person name="Xia Q."/>
            <person name="Zhang R."/>
            <person name="Dong Y."/>
        </authorList>
    </citation>
    <scope>NUCLEOTIDE SEQUENCE [LARGE SCALE GENOMIC DNA]</scope>
    <source>
        <tissue evidence="6">Leaf</tissue>
    </source>
</reference>
<name>A0A4D6LF53_VIGUN</name>
<sequence>MGLQQIHGDPKPSSTKPLTLQEVQCTMVSAVGNSYFDAYVLSESMTPLIFYAHTHLGLTLSSCRYTRGTKPEDGVSSESAKEKRKKLEHVKNCRGKTKRDPVESCRKRKERNEVSERN</sequence>
<feature type="compositionally biased region" description="Basic residues" evidence="5">
    <location>
        <begin position="82"/>
        <end position="97"/>
    </location>
</feature>
<dbReference type="Gene3D" id="3.30.360.50">
    <property type="entry name" value="S-adenosylmethionine decarboxylase"/>
    <property type="match status" value="1"/>
</dbReference>
<dbReference type="SUPFAM" id="SSF56276">
    <property type="entry name" value="S-adenosylmethionine decarboxylase"/>
    <property type="match status" value="1"/>
</dbReference>
<keyword evidence="7" id="KW-1185">Reference proteome</keyword>
<evidence type="ECO:0000256" key="4">
    <source>
        <dbReference type="ARBA" id="ARBA00023115"/>
    </source>
</evidence>
<organism evidence="6 7">
    <name type="scientific">Vigna unguiculata</name>
    <name type="common">Cowpea</name>
    <dbReference type="NCBI Taxonomy" id="3917"/>
    <lineage>
        <taxon>Eukaryota</taxon>
        <taxon>Viridiplantae</taxon>
        <taxon>Streptophyta</taxon>
        <taxon>Embryophyta</taxon>
        <taxon>Tracheophyta</taxon>
        <taxon>Spermatophyta</taxon>
        <taxon>Magnoliopsida</taxon>
        <taxon>eudicotyledons</taxon>
        <taxon>Gunneridae</taxon>
        <taxon>Pentapetalae</taxon>
        <taxon>rosids</taxon>
        <taxon>fabids</taxon>
        <taxon>Fabales</taxon>
        <taxon>Fabaceae</taxon>
        <taxon>Papilionoideae</taxon>
        <taxon>50 kb inversion clade</taxon>
        <taxon>NPAAA clade</taxon>
        <taxon>indigoferoid/millettioid clade</taxon>
        <taxon>Phaseoleae</taxon>
        <taxon>Vigna</taxon>
    </lineage>
</organism>
<evidence type="ECO:0000256" key="1">
    <source>
        <dbReference type="ARBA" id="ARBA00004911"/>
    </source>
</evidence>
<comment type="similarity">
    <text evidence="2">Belongs to the eukaryotic AdoMetDC family.</text>
</comment>
<dbReference type="GO" id="GO:0008295">
    <property type="term" value="P:spermidine biosynthetic process"/>
    <property type="evidence" value="ECO:0007669"/>
    <property type="project" value="UniProtKB-KW"/>
</dbReference>
<evidence type="ECO:0000256" key="2">
    <source>
        <dbReference type="ARBA" id="ARBA00008466"/>
    </source>
</evidence>
<dbReference type="EMBL" id="CP039347">
    <property type="protein sequence ID" value="QCD87187.1"/>
    <property type="molecule type" value="Genomic_DNA"/>
</dbReference>
<feature type="compositionally biased region" description="Basic and acidic residues" evidence="5">
    <location>
        <begin position="98"/>
        <end position="118"/>
    </location>
</feature>
<gene>
    <name evidence="6" type="ORF">DEO72_LG3g1721</name>
</gene>
<evidence type="ECO:0000256" key="3">
    <source>
        <dbReference type="ARBA" id="ARBA00023066"/>
    </source>
</evidence>
<proteinExistence type="inferred from homology"/>
<keyword evidence="3" id="KW-0745">Spermidine biosynthesis</keyword>
<feature type="region of interest" description="Disordered" evidence="5">
    <location>
        <begin position="68"/>
        <end position="118"/>
    </location>
</feature>
<dbReference type="InterPro" id="IPR048283">
    <property type="entry name" value="AdoMetDC-like"/>
</dbReference>
<dbReference type="AlphaFoldDB" id="A0A4D6LF53"/>
<dbReference type="UniPathway" id="UPA00331">
    <property type="reaction ID" value="UER00451"/>
</dbReference>
<protein>
    <submittedName>
        <fullName evidence="6">S-adenosylmethionine decarboxylase</fullName>
    </submittedName>
</protein>
<dbReference type="Proteomes" id="UP000501690">
    <property type="component" value="Linkage Group LG3"/>
</dbReference>
<comment type="pathway">
    <text evidence="1">Amine and polyamine biosynthesis; S-adenosylmethioninamine biosynthesis; S-adenosylmethioninamine from S-adenosyl-L-methionine: step 1/1.</text>
</comment>
<dbReference type="GO" id="GO:0004014">
    <property type="term" value="F:adenosylmethionine decarboxylase activity"/>
    <property type="evidence" value="ECO:0007669"/>
    <property type="project" value="InterPro"/>
</dbReference>
<evidence type="ECO:0000313" key="7">
    <source>
        <dbReference type="Proteomes" id="UP000501690"/>
    </source>
</evidence>
<dbReference type="InterPro" id="IPR016067">
    <property type="entry name" value="S-AdoMet_deCO2ase_core"/>
</dbReference>
<evidence type="ECO:0000313" key="6">
    <source>
        <dbReference type="EMBL" id="QCD87187.1"/>
    </source>
</evidence>
<keyword evidence="4" id="KW-0620">Polyamine biosynthesis</keyword>